<accession>A0A916SRE7</accession>
<dbReference type="InterPro" id="IPR001995">
    <property type="entry name" value="Peptidase_A2_cat"/>
</dbReference>
<dbReference type="SUPFAM" id="SSF50630">
    <property type="entry name" value="Acid proteases"/>
    <property type="match status" value="1"/>
</dbReference>
<evidence type="ECO:0000313" key="4">
    <source>
        <dbReference type="EMBL" id="GGB13178.1"/>
    </source>
</evidence>
<dbReference type="Pfam" id="PF13975">
    <property type="entry name" value="gag-asp_proteas"/>
    <property type="match status" value="1"/>
</dbReference>
<gene>
    <name evidence="4" type="ORF">GCM10011496_37580</name>
</gene>
<dbReference type="InterPro" id="IPR011969">
    <property type="entry name" value="Clan_AA_Asp_peptidase_C"/>
</dbReference>
<feature type="domain" description="Peptidase A2" evidence="3">
    <location>
        <begin position="76"/>
        <end position="154"/>
    </location>
</feature>
<reference evidence="4" key="2">
    <citation type="submission" date="2020-09" db="EMBL/GenBank/DDBJ databases">
        <authorList>
            <person name="Sun Q."/>
            <person name="Zhou Y."/>
        </authorList>
    </citation>
    <scope>NUCLEOTIDE SEQUENCE</scope>
    <source>
        <strain evidence="4">CGMCC 1.15322</strain>
    </source>
</reference>
<dbReference type="AlphaFoldDB" id="A0A916SRE7"/>
<keyword evidence="4" id="KW-0645">Protease</keyword>
<sequence length="172" mass="17713">MGNNSAKEAGRAGAGLGWGPLAIVLFWLAVMAVLYALMTQVLKPPPLLVSATGELLIPRARDGHFYAQGQIQGKPVNFLVDTGASLVVVSEAFARDAGLAPGEPTTFRTANGELRGRIVSGLTVSVGPASVSGTRVGVGLVGPNADVALLGQSFLSKFELVLSGDTMILRAK</sequence>
<dbReference type="Proteomes" id="UP000620596">
    <property type="component" value="Unassembled WGS sequence"/>
</dbReference>
<evidence type="ECO:0000256" key="2">
    <source>
        <dbReference type="SAM" id="Phobius"/>
    </source>
</evidence>
<feature type="transmembrane region" description="Helical" evidence="2">
    <location>
        <begin position="20"/>
        <end position="38"/>
    </location>
</feature>
<keyword evidence="2" id="KW-0812">Transmembrane</keyword>
<dbReference type="RefSeq" id="WP_188710095.1">
    <property type="nucleotide sequence ID" value="NZ_BMIG01000020.1"/>
</dbReference>
<dbReference type="GO" id="GO:0004190">
    <property type="term" value="F:aspartic-type endopeptidase activity"/>
    <property type="evidence" value="ECO:0007669"/>
    <property type="project" value="InterPro"/>
</dbReference>
<reference evidence="4" key="1">
    <citation type="journal article" date="2014" name="Int. J. Syst. Evol. Microbiol.">
        <title>Complete genome sequence of Corynebacterium casei LMG S-19264T (=DSM 44701T), isolated from a smear-ripened cheese.</title>
        <authorList>
            <consortium name="US DOE Joint Genome Institute (JGI-PGF)"/>
            <person name="Walter F."/>
            <person name="Albersmeier A."/>
            <person name="Kalinowski J."/>
            <person name="Ruckert C."/>
        </authorList>
    </citation>
    <scope>NUCLEOTIDE SEQUENCE</scope>
    <source>
        <strain evidence="4">CGMCC 1.15322</strain>
    </source>
</reference>
<organism evidence="4 5">
    <name type="scientific">Polaromonas eurypsychrophila</name>
    <dbReference type="NCBI Taxonomy" id="1614635"/>
    <lineage>
        <taxon>Bacteria</taxon>
        <taxon>Pseudomonadati</taxon>
        <taxon>Pseudomonadota</taxon>
        <taxon>Betaproteobacteria</taxon>
        <taxon>Burkholderiales</taxon>
        <taxon>Comamonadaceae</taxon>
        <taxon>Polaromonas</taxon>
    </lineage>
</organism>
<dbReference type="NCBIfam" id="TIGR02281">
    <property type="entry name" value="clan_AA_DTGA"/>
    <property type="match status" value="1"/>
</dbReference>
<dbReference type="InterPro" id="IPR021109">
    <property type="entry name" value="Peptidase_aspartic_dom_sf"/>
</dbReference>
<dbReference type="CDD" id="cd05483">
    <property type="entry name" value="retropepsin_like_bacteria"/>
    <property type="match status" value="1"/>
</dbReference>
<dbReference type="InterPro" id="IPR034122">
    <property type="entry name" value="Retropepsin-like_bacterial"/>
</dbReference>
<dbReference type="PROSITE" id="PS50175">
    <property type="entry name" value="ASP_PROT_RETROV"/>
    <property type="match status" value="1"/>
</dbReference>
<dbReference type="GO" id="GO:0006508">
    <property type="term" value="P:proteolysis"/>
    <property type="evidence" value="ECO:0007669"/>
    <property type="project" value="UniProtKB-KW"/>
</dbReference>
<keyword evidence="2" id="KW-1133">Transmembrane helix</keyword>
<evidence type="ECO:0000256" key="1">
    <source>
        <dbReference type="ARBA" id="ARBA00022801"/>
    </source>
</evidence>
<name>A0A916SRE7_9BURK</name>
<keyword evidence="2" id="KW-0472">Membrane</keyword>
<protein>
    <submittedName>
        <fullName evidence="4">Aspartyl protease</fullName>
    </submittedName>
</protein>
<keyword evidence="1" id="KW-0378">Hydrolase</keyword>
<dbReference type="Gene3D" id="2.40.70.10">
    <property type="entry name" value="Acid Proteases"/>
    <property type="match status" value="1"/>
</dbReference>
<dbReference type="InterPro" id="IPR001969">
    <property type="entry name" value="Aspartic_peptidase_AS"/>
</dbReference>
<evidence type="ECO:0000259" key="3">
    <source>
        <dbReference type="PROSITE" id="PS50175"/>
    </source>
</evidence>
<comment type="caution">
    <text evidence="4">The sequence shown here is derived from an EMBL/GenBank/DDBJ whole genome shotgun (WGS) entry which is preliminary data.</text>
</comment>
<dbReference type="PROSITE" id="PS00141">
    <property type="entry name" value="ASP_PROTEASE"/>
    <property type="match status" value="1"/>
</dbReference>
<evidence type="ECO:0000313" key="5">
    <source>
        <dbReference type="Proteomes" id="UP000620596"/>
    </source>
</evidence>
<dbReference type="EMBL" id="BMIG01000020">
    <property type="protein sequence ID" value="GGB13178.1"/>
    <property type="molecule type" value="Genomic_DNA"/>
</dbReference>
<keyword evidence="5" id="KW-1185">Reference proteome</keyword>
<proteinExistence type="predicted"/>